<dbReference type="AlphaFoldDB" id="A0A8J6JZZ3"/>
<sequence>MHIARCFSNTVIIPQHISCLLHGPAKVTLCLPGFVDPSFNQKWGLQPVHCNMALMENLAFRCHDTITQVQDTVSTCRMASRQTSCLQ</sequence>
<accession>A0A8J6JZZ3</accession>
<comment type="caution">
    <text evidence="1">The sequence shown here is derived from an EMBL/GenBank/DDBJ whole genome shotgun (WGS) entry which is preliminary data.</text>
</comment>
<evidence type="ECO:0000313" key="2">
    <source>
        <dbReference type="Proteomes" id="UP000770717"/>
    </source>
</evidence>
<name>A0A8J6JZZ3_ELECQ</name>
<proteinExistence type="predicted"/>
<dbReference type="Proteomes" id="UP000770717">
    <property type="component" value="Unassembled WGS sequence"/>
</dbReference>
<keyword evidence="2" id="KW-1185">Reference proteome</keyword>
<protein>
    <submittedName>
        <fullName evidence="1">Uncharacterized protein</fullName>
    </submittedName>
</protein>
<gene>
    <name evidence="1" type="ORF">GDO78_004597</name>
</gene>
<organism evidence="1 2">
    <name type="scientific">Eleutherodactylus coqui</name>
    <name type="common">Puerto Rican coqui</name>
    <dbReference type="NCBI Taxonomy" id="57060"/>
    <lineage>
        <taxon>Eukaryota</taxon>
        <taxon>Metazoa</taxon>
        <taxon>Chordata</taxon>
        <taxon>Craniata</taxon>
        <taxon>Vertebrata</taxon>
        <taxon>Euteleostomi</taxon>
        <taxon>Amphibia</taxon>
        <taxon>Batrachia</taxon>
        <taxon>Anura</taxon>
        <taxon>Neobatrachia</taxon>
        <taxon>Hyloidea</taxon>
        <taxon>Eleutherodactylidae</taxon>
        <taxon>Eleutherodactylinae</taxon>
        <taxon>Eleutherodactylus</taxon>
        <taxon>Eleutherodactylus</taxon>
    </lineage>
</organism>
<evidence type="ECO:0000313" key="1">
    <source>
        <dbReference type="EMBL" id="KAG9474382.1"/>
    </source>
</evidence>
<reference evidence="1" key="1">
    <citation type="thesis" date="2020" institute="ProQuest LLC" country="789 East Eisenhower Parkway, Ann Arbor, MI, USA">
        <title>Comparative Genomics and Chromosome Evolution.</title>
        <authorList>
            <person name="Mudd A.B."/>
        </authorList>
    </citation>
    <scope>NUCLEOTIDE SEQUENCE</scope>
    <source>
        <strain evidence="1">HN-11 Male</strain>
        <tissue evidence="1">Kidney and liver</tissue>
    </source>
</reference>
<dbReference type="EMBL" id="WNTK01000013">
    <property type="protein sequence ID" value="KAG9474382.1"/>
    <property type="molecule type" value="Genomic_DNA"/>
</dbReference>